<reference evidence="1 2" key="1">
    <citation type="journal article" date="2022" name="G3 (Bethesda)">
        <title>Whole-genome sequence and methylome profiling of the almond [Prunus dulcis (Mill.) D.A. Webb] cultivar 'Nonpareil'.</title>
        <authorList>
            <person name="D'Amico-Willman K.M."/>
            <person name="Ouma W.Z."/>
            <person name="Meulia T."/>
            <person name="Sideli G.M."/>
            <person name="Gradziel T.M."/>
            <person name="Fresnedo-Ramirez J."/>
        </authorList>
    </citation>
    <scope>NUCLEOTIDE SEQUENCE [LARGE SCALE GENOMIC DNA]</scope>
    <source>
        <strain evidence="1">Clone GOH B32 T37-40</strain>
    </source>
</reference>
<sequence length="198" mass="22374">MTEFISIQIVQAMIDRVHVDKGSVAYILQLSVFQQMGMEAKINRTLSSSSIQFPSASSNIFFRQSNIILSDASAWPLPCGYHKVDKCCLMPYFAKNAVICLPMNCDPLSVISDYERPNRHMMFFQTNRSMSASLVEDRALALIHLVNANPRLVNASACVFSARGTCWMVKIGNALKIYWTLWRNWIIIGCFAMYSPEA</sequence>
<keyword evidence="2" id="KW-1185">Reference proteome</keyword>
<protein>
    <submittedName>
        <fullName evidence="1">Uncharacterized protein</fullName>
    </submittedName>
</protein>
<comment type="caution">
    <text evidence="1">The sequence shown here is derived from an EMBL/GenBank/DDBJ whole genome shotgun (WGS) entry which is preliminary data.</text>
</comment>
<evidence type="ECO:0000313" key="2">
    <source>
        <dbReference type="Proteomes" id="UP001054821"/>
    </source>
</evidence>
<organism evidence="1 2">
    <name type="scientific">Prunus dulcis</name>
    <name type="common">Almond</name>
    <name type="synonym">Amygdalus dulcis</name>
    <dbReference type="NCBI Taxonomy" id="3755"/>
    <lineage>
        <taxon>Eukaryota</taxon>
        <taxon>Viridiplantae</taxon>
        <taxon>Streptophyta</taxon>
        <taxon>Embryophyta</taxon>
        <taxon>Tracheophyta</taxon>
        <taxon>Spermatophyta</taxon>
        <taxon>Magnoliopsida</taxon>
        <taxon>eudicotyledons</taxon>
        <taxon>Gunneridae</taxon>
        <taxon>Pentapetalae</taxon>
        <taxon>rosids</taxon>
        <taxon>fabids</taxon>
        <taxon>Rosales</taxon>
        <taxon>Rosaceae</taxon>
        <taxon>Amygdaloideae</taxon>
        <taxon>Amygdaleae</taxon>
        <taxon>Prunus</taxon>
    </lineage>
</organism>
<proteinExistence type="predicted"/>
<name>A0AAD4V1N9_PRUDU</name>
<dbReference type="Proteomes" id="UP001054821">
    <property type="component" value="Chromosome 7"/>
</dbReference>
<dbReference type="AlphaFoldDB" id="A0AAD4V1N9"/>
<evidence type="ECO:0000313" key="1">
    <source>
        <dbReference type="EMBL" id="KAI5316728.1"/>
    </source>
</evidence>
<dbReference type="EMBL" id="JAJFAZ020000007">
    <property type="protein sequence ID" value="KAI5316728.1"/>
    <property type="molecule type" value="Genomic_DNA"/>
</dbReference>
<gene>
    <name evidence="1" type="ORF">L3X38_036435</name>
</gene>
<accession>A0AAD4V1N9</accession>